<dbReference type="AlphaFoldDB" id="A0A132B8N2"/>
<evidence type="ECO:0000313" key="2">
    <source>
        <dbReference type="EMBL" id="KUJ08770.1"/>
    </source>
</evidence>
<dbReference type="GeneID" id="28823338"/>
<name>A0A132B8N2_MOLSC</name>
<dbReference type="InParanoid" id="A0A132B8N2"/>
<evidence type="ECO:0000313" key="3">
    <source>
        <dbReference type="Proteomes" id="UP000070700"/>
    </source>
</evidence>
<accession>A0A132B8N2</accession>
<keyword evidence="3" id="KW-1185">Reference proteome</keyword>
<organism evidence="2 3">
    <name type="scientific">Mollisia scopiformis</name>
    <name type="common">Conifer needle endophyte fungus</name>
    <name type="synonym">Phialocephala scopiformis</name>
    <dbReference type="NCBI Taxonomy" id="149040"/>
    <lineage>
        <taxon>Eukaryota</taxon>
        <taxon>Fungi</taxon>
        <taxon>Dikarya</taxon>
        <taxon>Ascomycota</taxon>
        <taxon>Pezizomycotina</taxon>
        <taxon>Leotiomycetes</taxon>
        <taxon>Helotiales</taxon>
        <taxon>Mollisiaceae</taxon>
        <taxon>Mollisia</taxon>
    </lineage>
</organism>
<dbReference type="Proteomes" id="UP000070700">
    <property type="component" value="Unassembled WGS sequence"/>
</dbReference>
<proteinExistence type="predicted"/>
<dbReference type="RefSeq" id="XP_018063125.1">
    <property type="nucleotide sequence ID" value="XM_018213612.1"/>
</dbReference>
<sequence>MDLLYPAGVDMQLCGCGVVYLVAMFLIRQNIRLTWLEPKLGPGMVNKRAQVEAGGVISGDGKNRETVTEQVVKEVAGVSLSSTMFSVVTSTLGWKYKRRPPGTVCSIFTHRDKVKPKTACFDAMQIAGRGAPTTT</sequence>
<keyword evidence="1" id="KW-0812">Transmembrane</keyword>
<reference evidence="2 3" key="1">
    <citation type="submission" date="2015-10" db="EMBL/GenBank/DDBJ databases">
        <title>Full genome of DAOMC 229536 Phialocephala scopiformis, a fungal endophyte of spruce producing the potent anti-insectan compound rugulosin.</title>
        <authorList>
            <consortium name="DOE Joint Genome Institute"/>
            <person name="Walker A.K."/>
            <person name="Frasz S.L."/>
            <person name="Seifert K.A."/>
            <person name="Miller J.D."/>
            <person name="Mondo S.J."/>
            <person name="Labutti K."/>
            <person name="Lipzen A."/>
            <person name="Dockter R."/>
            <person name="Kennedy M."/>
            <person name="Grigoriev I.V."/>
            <person name="Spatafora J.W."/>
        </authorList>
    </citation>
    <scope>NUCLEOTIDE SEQUENCE [LARGE SCALE GENOMIC DNA]</scope>
    <source>
        <strain evidence="2 3">CBS 120377</strain>
    </source>
</reference>
<keyword evidence="1" id="KW-0472">Membrane</keyword>
<evidence type="ECO:0000256" key="1">
    <source>
        <dbReference type="SAM" id="Phobius"/>
    </source>
</evidence>
<dbReference type="EMBL" id="KQ947434">
    <property type="protein sequence ID" value="KUJ08770.1"/>
    <property type="molecule type" value="Genomic_DNA"/>
</dbReference>
<protein>
    <submittedName>
        <fullName evidence="2">Uncharacterized protein</fullName>
    </submittedName>
</protein>
<keyword evidence="1" id="KW-1133">Transmembrane helix</keyword>
<gene>
    <name evidence="2" type="ORF">LY89DRAFT_676666</name>
</gene>
<feature type="transmembrane region" description="Helical" evidence="1">
    <location>
        <begin position="6"/>
        <end position="27"/>
    </location>
</feature>
<dbReference type="KEGG" id="psco:LY89DRAFT_676666"/>